<feature type="compositionally biased region" description="Basic residues" evidence="1">
    <location>
        <begin position="99"/>
        <end position="108"/>
    </location>
</feature>
<reference evidence="2" key="1">
    <citation type="submission" date="2023-01" db="EMBL/GenBank/DDBJ databases">
        <title>Colletotrichum chrysophilum M932 genome sequence.</title>
        <authorList>
            <person name="Baroncelli R."/>
        </authorList>
    </citation>
    <scope>NUCLEOTIDE SEQUENCE</scope>
    <source>
        <strain evidence="2">M932</strain>
    </source>
</reference>
<feature type="compositionally biased region" description="Low complexity" evidence="1">
    <location>
        <begin position="1"/>
        <end position="20"/>
    </location>
</feature>
<sequence length="108" mass="11918">MNVLEYRSSPRPSYTISSSIGEATGQLSPRGPLGLISSWRPRLLPSGSRTHKGDRFLGPRTLPRARGTPGASTRTARVPCGSSTTTGRERREGCLCRPTPRRRIWKRS</sequence>
<accession>A0AAD9AVS6</accession>
<protein>
    <submittedName>
        <fullName evidence="2">Uncharacterized protein</fullName>
    </submittedName>
</protein>
<evidence type="ECO:0000256" key="1">
    <source>
        <dbReference type="SAM" id="MobiDB-lite"/>
    </source>
</evidence>
<keyword evidence="3" id="KW-1185">Reference proteome</keyword>
<feature type="compositionally biased region" description="Polar residues" evidence="1">
    <location>
        <begin position="70"/>
        <end position="86"/>
    </location>
</feature>
<gene>
    <name evidence="2" type="ORF">CCHR01_04655</name>
</gene>
<name>A0AAD9AVS6_9PEZI</name>
<dbReference type="Proteomes" id="UP001243330">
    <property type="component" value="Unassembled WGS sequence"/>
</dbReference>
<organism evidence="2 3">
    <name type="scientific">Colletotrichum chrysophilum</name>
    <dbReference type="NCBI Taxonomy" id="1836956"/>
    <lineage>
        <taxon>Eukaryota</taxon>
        <taxon>Fungi</taxon>
        <taxon>Dikarya</taxon>
        <taxon>Ascomycota</taxon>
        <taxon>Pezizomycotina</taxon>
        <taxon>Sordariomycetes</taxon>
        <taxon>Hypocreomycetidae</taxon>
        <taxon>Glomerellales</taxon>
        <taxon>Glomerellaceae</taxon>
        <taxon>Colletotrichum</taxon>
        <taxon>Colletotrichum gloeosporioides species complex</taxon>
    </lineage>
</organism>
<dbReference type="AlphaFoldDB" id="A0AAD9AVS6"/>
<proteinExistence type="predicted"/>
<feature type="region of interest" description="Disordered" evidence="1">
    <location>
        <begin position="1"/>
        <end position="108"/>
    </location>
</feature>
<comment type="caution">
    <text evidence="2">The sequence shown here is derived from an EMBL/GenBank/DDBJ whole genome shotgun (WGS) entry which is preliminary data.</text>
</comment>
<evidence type="ECO:0000313" key="2">
    <source>
        <dbReference type="EMBL" id="KAK1852694.1"/>
    </source>
</evidence>
<dbReference type="EMBL" id="JAQOWY010000069">
    <property type="protein sequence ID" value="KAK1852694.1"/>
    <property type="molecule type" value="Genomic_DNA"/>
</dbReference>
<evidence type="ECO:0000313" key="3">
    <source>
        <dbReference type="Proteomes" id="UP001243330"/>
    </source>
</evidence>